<comment type="caution">
    <text evidence="1">The sequence shown here is derived from an EMBL/GenBank/DDBJ whole genome shotgun (WGS) entry which is preliminary data.</text>
</comment>
<sequence length="121" mass="13689">TDIGTHMRLESANNIAFHKNKCWQFQDEYRFTLLALPAPRQGYTKEAISNMNSHAVVEVLLGQGPVNDFIDVDLSPEALRKVTITLAPRTSYADELMVRALMEKYCPEGQLVHSSLKGRIR</sequence>
<accession>A0ABR9ZC55</accession>
<gene>
    <name evidence="1" type="ORF">EAY46_23830</name>
</gene>
<dbReference type="Proteomes" id="UP000726136">
    <property type="component" value="Unassembled WGS sequence"/>
</dbReference>
<name>A0ABR9ZC55_VIBAN</name>
<protein>
    <submittedName>
        <fullName evidence="1">Uncharacterized protein</fullName>
    </submittedName>
</protein>
<dbReference type="EMBL" id="RDPI01000503">
    <property type="protein sequence ID" value="MBF4376020.1"/>
    <property type="molecule type" value="Genomic_DNA"/>
</dbReference>
<dbReference type="RefSeq" id="WP_214651670.1">
    <property type="nucleotide sequence ID" value="NZ_RDPI01000503.1"/>
</dbReference>
<reference evidence="1 2" key="1">
    <citation type="journal article" date="2021" name="PeerJ">
        <title>Analysis of 44 Vibrio anguillarum genomes reveals high genetic diversity.</title>
        <authorList>
            <person name="Hansen M.J."/>
            <person name="Dalsgaard I."/>
        </authorList>
    </citation>
    <scope>NUCLEOTIDE SEQUENCE [LARGE SCALE GENOMIC DNA]</scope>
    <source>
        <strain evidence="1 2">040915-1/1B</strain>
    </source>
</reference>
<organism evidence="1 2">
    <name type="scientific">Vibrio anguillarum</name>
    <name type="common">Listonella anguillarum</name>
    <dbReference type="NCBI Taxonomy" id="55601"/>
    <lineage>
        <taxon>Bacteria</taxon>
        <taxon>Pseudomonadati</taxon>
        <taxon>Pseudomonadota</taxon>
        <taxon>Gammaproteobacteria</taxon>
        <taxon>Vibrionales</taxon>
        <taxon>Vibrionaceae</taxon>
        <taxon>Vibrio</taxon>
    </lineage>
</organism>
<evidence type="ECO:0000313" key="2">
    <source>
        <dbReference type="Proteomes" id="UP000726136"/>
    </source>
</evidence>
<evidence type="ECO:0000313" key="1">
    <source>
        <dbReference type="EMBL" id="MBF4376020.1"/>
    </source>
</evidence>
<proteinExistence type="predicted"/>
<keyword evidence="2" id="KW-1185">Reference proteome</keyword>
<feature type="non-terminal residue" evidence="1">
    <location>
        <position position="1"/>
    </location>
</feature>